<sequence>MKQSKKSKKSKNHQNEYEHYRNELRLRDFNEKDSIAYAKLCELYGPKPSQQELLSLAQVVSANLDILLDREAMRRKKVLIKWYDENFPKIEQFLLENVLIVDENGAAIGHDPRKYSAPAK</sequence>
<reference evidence="1 2" key="1">
    <citation type="submission" date="2024-04" db="EMBL/GenBank/DDBJ databases">
        <title>Tritrichomonas musculus Genome.</title>
        <authorList>
            <person name="Alves-Ferreira E."/>
            <person name="Grigg M."/>
            <person name="Lorenzi H."/>
            <person name="Galac M."/>
        </authorList>
    </citation>
    <scope>NUCLEOTIDE SEQUENCE [LARGE SCALE GENOMIC DNA]</scope>
    <source>
        <strain evidence="1 2">EAF2021</strain>
    </source>
</reference>
<keyword evidence="2" id="KW-1185">Reference proteome</keyword>
<dbReference type="Proteomes" id="UP001470230">
    <property type="component" value="Unassembled WGS sequence"/>
</dbReference>
<dbReference type="EMBL" id="JAPFFF010000004">
    <property type="protein sequence ID" value="KAK8892119.1"/>
    <property type="molecule type" value="Genomic_DNA"/>
</dbReference>
<evidence type="ECO:0000313" key="2">
    <source>
        <dbReference type="Proteomes" id="UP001470230"/>
    </source>
</evidence>
<accession>A0ABR2KLV2</accession>
<organism evidence="1 2">
    <name type="scientific">Tritrichomonas musculus</name>
    <dbReference type="NCBI Taxonomy" id="1915356"/>
    <lineage>
        <taxon>Eukaryota</taxon>
        <taxon>Metamonada</taxon>
        <taxon>Parabasalia</taxon>
        <taxon>Tritrichomonadida</taxon>
        <taxon>Tritrichomonadidae</taxon>
        <taxon>Tritrichomonas</taxon>
    </lineage>
</organism>
<evidence type="ECO:0000313" key="1">
    <source>
        <dbReference type="EMBL" id="KAK8892119.1"/>
    </source>
</evidence>
<protein>
    <submittedName>
        <fullName evidence="1">Uncharacterized protein</fullName>
    </submittedName>
</protein>
<comment type="caution">
    <text evidence="1">The sequence shown here is derived from an EMBL/GenBank/DDBJ whole genome shotgun (WGS) entry which is preliminary data.</text>
</comment>
<name>A0ABR2KLV2_9EUKA</name>
<gene>
    <name evidence="1" type="ORF">M9Y10_029341</name>
</gene>
<proteinExistence type="predicted"/>